<comment type="caution">
    <text evidence="2">The sequence shown here is derived from an EMBL/GenBank/DDBJ whole genome shotgun (WGS) entry which is preliminary data.</text>
</comment>
<reference evidence="3" key="1">
    <citation type="journal article" date="2019" name="Int. J. Syst. Evol. Microbiol.">
        <title>The Global Catalogue of Microorganisms (GCM) 10K type strain sequencing project: providing services to taxonomists for standard genome sequencing and annotation.</title>
        <authorList>
            <consortium name="The Broad Institute Genomics Platform"/>
            <consortium name="The Broad Institute Genome Sequencing Center for Infectious Disease"/>
            <person name="Wu L."/>
            <person name="Ma J."/>
        </authorList>
    </citation>
    <scope>NUCLEOTIDE SEQUENCE [LARGE SCALE GENOMIC DNA]</scope>
    <source>
        <strain evidence="3">JCM 18531</strain>
    </source>
</reference>
<dbReference type="EMBL" id="BAABKM010000002">
    <property type="protein sequence ID" value="GAA4697619.1"/>
    <property type="molecule type" value="Genomic_DNA"/>
</dbReference>
<evidence type="ECO:0000313" key="3">
    <source>
        <dbReference type="Proteomes" id="UP001499974"/>
    </source>
</evidence>
<protein>
    <submittedName>
        <fullName evidence="2">Uncharacterized protein</fullName>
    </submittedName>
</protein>
<evidence type="ECO:0000256" key="1">
    <source>
        <dbReference type="SAM" id="Phobius"/>
    </source>
</evidence>
<feature type="transmembrane region" description="Helical" evidence="1">
    <location>
        <begin position="168"/>
        <end position="193"/>
    </location>
</feature>
<keyword evidence="1" id="KW-1133">Transmembrane helix</keyword>
<feature type="transmembrane region" description="Helical" evidence="1">
    <location>
        <begin position="57"/>
        <end position="80"/>
    </location>
</feature>
<dbReference type="Proteomes" id="UP001499974">
    <property type="component" value="Unassembled WGS sequence"/>
</dbReference>
<name>A0ABP8X2I8_9ACTN</name>
<dbReference type="RefSeq" id="WP_345520213.1">
    <property type="nucleotide sequence ID" value="NZ_BAABKM010000002.1"/>
</dbReference>
<keyword evidence="1" id="KW-0472">Membrane</keyword>
<feature type="transmembrane region" description="Helical" evidence="1">
    <location>
        <begin position="137"/>
        <end position="156"/>
    </location>
</feature>
<accession>A0ABP8X2I8</accession>
<keyword evidence="1" id="KW-0812">Transmembrane</keyword>
<keyword evidence="3" id="KW-1185">Reference proteome</keyword>
<feature type="transmembrane region" description="Helical" evidence="1">
    <location>
        <begin position="26"/>
        <end position="45"/>
    </location>
</feature>
<feature type="transmembrane region" description="Helical" evidence="1">
    <location>
        <begin position="92"/>
        <end position="116"/>
    </location>
</feature>
<sequence>MVLATAVACGAIVAIAATEELDLLWVVLGADVAVGLGLATTVGLLSPLGATAPMMTAILRSGGLVALAQLVVGCLATPLARVPGEDFDWGWFGVPVLAVLMVALSVPSALLTWWLVALPVAAIVRGLPRVRRGDGRAVVEVAFSLLLLEIVALVVAQTGSERWGWTVWPIVAVGAAIVLTVAALAAIGYLAAFRHSRVI</sequence>
<proteinExistence type="predicted"/>
<organism evidence="2 3">
    <name type="scientific">Nocardioides conyzicola</name>
    <dbReference type="NCBI Taxonomy" id="1651781"/>
    <lineage>
        <taxon>Bacteria</taxon>
        <taxon>Bacillati</taxon>
        <taxon>Actinomycetota</taxon>
        <taxon>Actinomycetes</taxon>
        <taxon>Propionibacteriales</taxon>
        <taxon>Nocardioidaceae</taxon>
        <taxon>Nocardioides</taxon>
    </lineage>
</organism>
<evidence type="ECO:0000313" key="2">
    <source>
        <dbReference type="EMBL" id="GAA4697619.1"/>
    </source>
</evidence>
<gene>
    <name evidence="2" type="ORF">GCM10023349_11800</name>
</gene>